<dbReference type="Proteomes" id="UP000677228">
    <property type="component" value="Unassembled WGS sequence"/>
</dbReference>
<evidence type="ECO:0000313" key="5">
    <source>
        <dbReference type="Proteomes" id="UP000663829"/>
    </source>
</evidence>
<comment type="caution">
    <text evidence="2">The sequence shown here is derived from an EMBL/GenBank/DDBJ whole genome shotgun (WGS) entry which is preliminary data.</text>
</comment>
<dbReference type="AlphaFoldDB" id="A0A814SMZ5"/>
<dbReference type="EMBL" id="CAJOBA010002021">
    <property type="protein sequence ID" value="CAF3625906.1"/>
    <property type="molecule type" value="Genomic_DNA"/>
</dbReference>
<name>A0A814SMZ5_9BILA</name>
<dbReference type="Proteomes" id="UP000681722">
    <property type="component" value="Unassembled WGS sequence"/>
</dbReference>
<evidence type="ECO:0000313" key="2">
    <source>
        <dbReference type="EMBL" id="CAF1150416.1"/>
    </source>
</evidence>
<accession>A0A814SMZ5</accession>
<dbReference type="Proteomes" id="UP000682733">
    <property type="component" value="Unassembled WGS sequence"/>
</dbReference>
<keyword evidence="5" id="KW-1185">Reference proteome</keyword>
<dbReference type="EMBL" id="CAJNOQ010006877">
    <property type="protein sequence ID" value="CAF1150416.1"/>
    <property type="molecule type" value="Genomic_DNA"/>
</dbReference>
<sequence>MNEIYIEPLLEVYDWETMDPKDRWDQEQLIELERFLELEQLALMQDELEQIQQTEAVQTLQQEQRNHKELIQLQQWENIVFLIQQYNQD</sequence>
<dbReference type="EMBL" id="CAJNOK010002021">
    <property type="protein sequence ID" value="CAF0840959.1"/>
    <property type="molecule type" value="Genomic_DNA"/>
</dbReference>
<dbReference type="Proteomes" id="UP000663829">
    <property type="component" value="Unassembled WGS sequence"/>
</dbReference>
<protein>
    <submittedName>
        <fullName evidence="2">Uncharacterized protein</fullName>
    </submittedName>
</protein>
<dbReference type="EMBL" id="CAJOBC010006877">
    <property type="protein sequence ID" value="CAF3913971.1"/>
    <property type="molecule type" value="Genomic_DNA"/>
</dbReference>
<reference evidence="2" key="1">
    <citation type="submission" date="2021-02" db="EMBL/GenBank/DDBJ databases">
        <authorList>
            <person name="Nowell W R."/>
        </authorList>
    </citation>
    <scope>NUCLEOTIDE SEQUENCE</scope>
</reference>
<gene>
    <name evidence="2" type="ORF">GPM918_LOCUS21152</name>
    <name evidence="1" type="ORF">OVA965_LOCUS6641</name>
    <name evidence="4" type="ORF">SRO942_LOCUS21149</name>
    <name evidence="3" type="ORF">TMI583_LOCUS6637</name>
</gene>
<evidence type="ECO:0000313" key="3">
    <source>
        <dbReference type="EMBL" id="CAF3625906.1"/>
    </source>
</evidence>
<dbReference type="OrthoDB" id="10065889at2759"/>
<organism evidence="2 5">
    <name type="scientific">Didymodactylos carnosus</name>
    <dbReference type="NCBI Taxonomy" id="1234261"/>
    <lineage>
        <taxon>Eukaryota</taxon>
        <taxon>Metazoa</taxon>
        <taxon>Spiralia</taxon>
        <taxon>Gnathifera</taxon>
        <taxon>Rotifera</taxon>
        <taxon>Eurotatoria</taxon>
        <taxon>Bdelloidea</taxon>
        <taxon>Philodinida</taxon>
        <taxon>Philodinidae</taxon>
        <taxon>Didymodactylos</taxon>
    </lineage>
</organism>
<proteinExistence type="predicted"/>
<evidence type="ECO:0000313" key="1">
    <source>
        <dbReference type="EMBL" id="CAF0840959.1"/>
    </source>
</evidence>
<evidence type="ECO:0000313" key="4">
    <source>
        <dbReference type="EMBL" id="CAF3913971.1"/>
    </source>
</evidence>